<reference evidence="4 5" key="1">
    <citation type="submission" date="2019-03" db="EMBL/GenBank/DDBJ databases">
        <authorList>
            <person name="Gaulin E."/>
            <person name="Dumas B."/>
        </authorList>
    </citation>
    <scope>NUCLEOTIDE SEQUENCE [LARGE SCALE GENOMIC DNA]</scope>
    <source>
        <strain evidence="4">CBS 568.67</strain>
    </source>
</reference>
<evidence type="ECO:0000313" key="5">
    <source>
        <dbReference type="Proteomes" id="UP000332933"/>
    </source>
</evidence>
<dbReference type="AlphaFoldDB" id="A0A485KKH3"/>
<protein>
    <submittedName>
        <fullName evidence="4">Aste57867_8496 protein</fullName>
    </submittedName>
</protein>
<dbReference type="EMBL" id="VJMH01005103">
    <property type="protein sequence ID" value="KAF0701050.1"/>
    <property type="molecule type" value="Genomic_DNA"/>
</dbReference>
<dbReference type="SMART" id="SM00228">
    <property type="entry name" value="PDZ"/>
    <property type="match status" value="1"/>
</dbReference>
<feature type="domain" description="PDZ" evidence="2">
    <location>
        <begin position="78"/>
        <end position="151"/>
    </location>
</feature>
<dbReference type="Proteomes" id="UP000332933">
    <property type="component" value="Unassembled WGS sequence"/>
</dbReference>
<gene>
    <name evidence="4" type="primary">Aste57867_8496</name>
    <name evidence="3" type="ORF">As57867_008464</name>
    <name evidence="4" type="ORF">ASTE57867_8496</name>
</gene>
<evidence type="ECO:0000256" key="1">
    <source>
        <dbReference type="SAM" id="MobiDB-lite"/>
    </source>
</evidence>
<evidence type="ECO:0000313" key="4">
    <source>
        <dbReference type="EMBL" id="VFT85382.1"/>
    </source>
</evidence>
<organism evidence="4 5">
    <name type="scientific">Aphanomyces stellatus</name>
    <dbReference type="NCBI Taxonomy" id="120398"/>
    <lineage>
        <taxon>Eukaryota</taxon>
        <taxon>Sar</taxon>
        <taxon>Stramenopiles</taxon>
        <taxon>Oomycota</taxon>
        <taxon>Saprolegniomycetes</taxon>
        <taxon>Saprolegniales</taxon>
        <taxon>Verrucalvaceae</taxon>
        <taxon>Aphanomyces</taxon>
    </lineage>
</organism>
<dbReference type="InterPro" id="IPR001478">
    <property type="entry name" value="PDZ"/>
</dbReference>
<sequence>MMIWSVLKLAIDRGGSMGRWLTHPFDPLSNMLTHATFSSSSSSPPTSPVVMELISPLATDAWMDYPNDPLADYYLLWEGDHLGFTLVTTLSLVSVGRVTGKGCPIGLENVRRGDVLLSVNGINTIDMALADIVQLLRQCEMPATLHLARQTYLEALHGCREEHHHRLAFAPLDHDTRLPTSPHPTLEGEHHLVLANHPAATWNQTHPHLRLPSSTTTNRRSNEV</sequence>
<feature type="region of interest" description="Disordered" evidence="1">
    <location>
        <begin position="201"/>
        <end position="224"/>
    </location>
</feature>
<evidence type="ECO:0000259" key="2">
    <source>
        <dbReference type="PROSITE" id="PS50106"/>
    </source>
</evidence>
<dbReference type="SUPFAM" id="SSF50156">
    <property type="entry name" value="PDZ domain-like"/>
    <property type="match status" value="1"/>
</dbReference>
<evidence type="ECO:0000313" key="3">
    <source>
        <dbReference type="EMBL" id="KAF0701050.1"/>
    </source>
</evidence>
<keyword evidence="5" id="KW-1185">Reference proteome</keyword>
<dbReference type="Gene3D" id="2.30.42.10">
    <property type="match status" value="1"/>
</dbReference>
<reference evidence="3" key="2">
    <citation type="submission" date="2019-06" db="EMBL/GenBank/DDBJ databases">
        <title>Genomics analysis of Aphanomyces spp. identifies a new class of oomycete effector associated with host adaptation.</title>
        <authorList>
            <person name="Gaulin E."/>
        </authorList>
    </citation>
    <scope>NUCLEOTIDE SEQUENCE</scope>
    <source>
        <strain evidence="3">CBS 578.67</strain>
    </source>
</reference>
<dbReference type="PROSITE" id="PS50106">
    <property type="entry name" value="PDZ"/>
    <property type="match status" value="1"/>
</dbReference>
<dbReference type="InterPro" id="IPR036034">
    <property type="entry name" value="PDZ_sf"/>
</dbReference>
<dbReference type="CDD" id="cd00136">
    <property type="entry name" value="PDZ_canonical"/>
    <property type="match status" value="1"/>
</dbReference>
<proteinExistence type="predicted"/>
<name>A0A485KKH3_9STRA</name>
<dbReference type="EMBL" id="CAADRA010005124">
    <property type="protein sequence ID" value="VFT85382.1"/>
    <property type="molecule type" value="Genomic_DNA"/>
</dbReference>
<accession>A0A485KKH3</accession>